<dbReference type="STRING" id="1073090.A0A1L9SBL2"/>
<dbReference type="EMBL" id="KV878347">
    <property type="protein sequence ID" value="OJJ44524.1"/>
    <property type="molecule type" value="Genomic_DNA"/>
</dbReference>
<proteinExistence type="predicted"/>
<reference evidence="2" key="1">
    <citation type="journal article" date="2017" name="Genome Biol.">
        <title>Comparative genomics reveals high biological diversity and specific adaptations in the industrially and medically important fungal genus Aspergillus.</title>
        <authorList>
            <person name="de Vries R.P."/>
            <person name="Riley R."/>
            <person name="Wiebenga A."/>
            <person name="Aguilar-Osorio G."/>
            <person name="Amillis S."/>
            <person name="Uchima C.A."/>
            <person name="Anderluh G."/>
            <person name="Asadollahi M."/>
            <person name="Askin M."/>
            <person name="Barry K."/>
            <person name="Battaglia E."/>
            <person name="Bayram O."/>
            <person name="Benocci T."/>
            <person name="Braus-Stromeyer S.A."/>
            <person name="Caldana C."/>
            <person name="Canovas D."/>
            <person name="Cerqueira G.C."/>
            <person name="Chen F."/>
            <person name="Chen W."/>
            <person name="Choi C."/>
            <person name="Clum A."/>
            <person name="Dos Santos R.A."/>
            <person name="Damasio A.R."/>
            <person name="Diallinas G."/>
            <person name="Emri T."/>
            <person name="Fekete E."/>
            <person name="Flipphi M."/>
            <person name="Freyberg S."/>
            <person name="Gallo A."/>
            <person name="Gournas C."/>
            <person name="Habgood R."/>
            <person name="Hainaut M."/>
            <person name="Harispe M.L."/>
            <person name="Henrissat B."/>
            <person name="Hilden K.S."/>
            <person name="Hope R."/>
            <person name="Hossain A."/>
            <person name="Karabika E."/>
            <person name="Karaffa L."/>
            <person name="Karanyi Z."/>
            <person name="Krasevec N."/>
            <person name="Kuo A."/>
            <person name="Kusch H."/>
            <person name="LaButti K."/>
            <person name="Lagendijk E.L."/>
            <person name="Lapidus A."/>
            <person name="Levasseur A."/>
            <person name="Lindquist E."/>
            <person name="Lipzen A."/>
            <person name="Logrieco A.F."/>
            <person name="MacCabe A."/>
            <person name="Maekelae M.R."/>
            <person name="Malavazi I."/>
            <person name="Melin P."/>
            <person name="Meyer V."/>
            <person name="Mielnichuk N."/>
            <person name="Miskei M."/>
            <person name="Molnar A.P."/>
            <person name="Mule G."/>
            <person name="Ngan C.Y."/>
            <person name="Orejas M."/>
            <person name="Orosz E."/>
            <person name="Ouedraogo J.P."/>
            <person name="Overkamp K.M."/>
            <person name="Park H.-S."/>
            <person name="Perrone G."/>
            <person name="Piumi F."/>
            <person name="Punt P.J."/>
            <person name="Ram A.F."/>
            <person name="Ramon A."/>
            <person name="Rauscher S."/>
            <person name="Record E."/>
            <person name="Riano-Pachon D.M."/>
            <person name="Robert V."/>
            <person name="Roehrig J."/>
            <person name="Ruller R."/>
            <person name="Salamov A."/>
            <person name="Salih N.S."/>
            <person name="Samson R.A."/>
            <person name="Sandor E."/>
            <person name="Sanguinetti M."/>
            <person name="Schuetze T."/>
            <person name="Sepcic K."/>
            <person name="Shelest E."/>
            <person name="Sherlock G."/>
            <person name="Sophianopoulou V."/>
            <person name="Squina F.M."/>
            <person name="Sun H."/>
            <person name="Susca A."/>
            <person name="Todd R.B."/>
            <person name="Tsang A."/>
            <person name="Unkles S.E."/>
            <person name="van de Wiele N."/>
            <person name="van Rossen-Uffink D."/>
            <person name="Oliveira J.V."/>
            <person name="Vesth T.C."/>
            <person name="Visser J."/>
            <person name="Yu J.-H."/>
            <person name="Zhou M."/>
            <person name="Andersen M.R."/>
            <person name="Archer D.B."/>
            <person name="Baker S.E."/>
            <person name="Benoit I."/>
            <person name="Brakhage A.A."/>
            <person name="Braus G.H."/>
            <person name="Fischer R."/>
            <person name="Frisvad J.C."/>
            <person name="Goldman G.H."/>
            <person name="Houbraken J."/>
            <person name="Oakley B."/>
            <person name="Pocsi I."/>
            <person name="Scazzocchio C."/>
            <person name="Seiboth B."/>
            <person name="vanKuyk P.A."/>
            <person name="Wortman J."/>
            <person name="Dyer P.S."/>
            <person name="Grigoriev I.V."/>
        </authorList>
    </citation>
    <scope>NUCLEOTIDE SEQUENCE [LARGE SCALE GENOMIC DNA]</scope>
    <source>
        <strain evidence="2">CBS 506.65</strain>
    </source>
</reference>
<dbReference type="OrthoDB" id="5223508at2759"/>
<dbReference type="GeneID" id="34616193"/>
<name>A0A1L9SBL2_9EURO</name>
<evidence type="ECO:0000313" key="2">
    <source>
        <dbReference type="Proteomes" id="UP000184188"/>
    </source>
</evidence>
<evidence type="ECO:0000313" key="1">
    <source>
        <dbReference type="EMBL" id="OJJ44524.1"/>
    </source>
</evidence>
<accession>A0A1L9SBL2</accession>
<dbReference type="Proteomes" id="UP000184188">
    <property type="component" value="Unassembled WGS sequence"/>
</dbReference>
<sequence>MSLSWTCRAARAQVRGFSSSSGRRIGPESPYYIYVPRPVQTGLSPKPRVKGTLPVPRELFPARRPDKATPAYVADTAKAPSKRGPVDASGPHAAQIEWRRRLADTRRRNLQEGLGELYQRKFKTDSENFRRGVAKQKHRERILAQPEREDERLSRPSVIQDMLPHRMSILPDPDRESRLAMSQARTKAFYERKESERKENLHSLYMNARNFITTETQLAAEIDRVFPEGENEAWRNDHQQGDNVWNLGVPPTVQSMLTESKRNEASRWDLIQGRVKKLGEQITGGKI</sequence>
<keyword evidence="2" id="KW-1185">Reference proteome</keyword>
<dbReference type="AlphaFoldDB" id="A0A1L9SBL2"/>
<dbReference type="Pfam" id="PF26163">
    <property type="entry name" value="mS26"/>
    <property type="match status" value="1"/>
</dbReference>
<organism evidence="1 2">
    <name type="scientific">Penicilliopsis zonata CBS 506.65</name>
    <dbReference type="NCBI Taxonomy" id="1073090"/>
    <lineage>
        <taxon>Eukaryota</taxon>
        <taxon>Fungi</taxon>
        <taxon>Dikarya</taxon>
        <taxon>Ascomycota</taxon>
        <taxon>Pezizomycotina</taxon>
        <taxon>Eurotiomycetes</taxon>
        <taxon>Eurotiomycetidae</taxon>
        <taxon>Eurotiales</taxon>
        <taxon>Aspergillaceae</taxon>
        <taxon>Penicilliopsis</taxon>
    </lineage>
</organism>
<protein>
    <submittedName>
        <fullName evidence="1">Uncharacterized protein</fullName>
    </submittedName>
</protein>
<dbReference type="RefSeq" id="XP_022579034.1">
    <property type="nucleotide sequence ID" value="XM_022729729.1"/>
</dbReference>
<dbReference type="CDD" id="cd23703">
    <property type="entry name" value="mS26_PET12"/>
    <property type="match status" value="1"/>
</dbReference>
<dbReference type="VEuPathDB" id="FungiDB:ASPZODRAFT_71179"/>
<gene>
    <name evidence="1" type="ORF">ASPZODRAFT_71179</name>
</gene>
<dbReference type="InterPro" id="IPR058940">
    <property type="entry name" value="mS26_fungi"/>
</dbReference>